<dbReference type="AlphaFoldDB" id="A0A9P4QPT7"/>
<gene>
    <name evidence="2" type="ORF">EJ04DRAFT_516057</name>
</gene>
<evidence type="ECO:0000313" key="3">
    <source>
        <dbReference type="Proteomes" id="UP000799444"/>
    </source>
</evidence>
<feature type="compositionally biased region" description="Polar residues" evidence="1">
    <location>
        <begin position="134"/>
        <end position="145"/>
    </location>
</feature>
<reference evidence="2" key="1">
    <citation type="journal article" date="2020" name="Stud. Mycol.">
        <title>101 Dothideomycetes genomes: a test case for predicting lifestyles and emergence of pathogens.</title>
        <authorList>
            <person name="Haridas S."/>
            <person name="Albert R."/>
            <person name="Binder M."/>
            <person name="Bloem J."/>
            <person name="Labutti K."/>
            <person name="Salamov A."/>
            <person name="Andreopoulos B."/>
            <person name="Baker S."/>
            <person name="Barry K."/>
            <person name="Bills G."/>
            <person name="Bluhm B."/>
            <person name="Cannon C."/>
            <person name="Castanera R."/>
            <person name="Culley D."/>
            <person name="Daum C."/>
            <person name="Ezra D."/>
            <person name="Gonzalez J."/>
            <person name="Henrissat B."/>
            <person name="Kuo A."/>
            <person name="Liang C."/>
            <person name="Lipzen A."/>
            <person name="Lutzoni F."/>
            <person name="Magnuson J."/>
            <person name="Mondo S."/>
            <person name="Nolan M."/>
            <person name="Ohm R."/>
            <person name="Pangilinan J."/>
            <person name="Park H.-J."/>
            <person name="Ramirez L."/>
            <person name="Alfaro M."/>
            <person name="Sun H."/>
            <person name="Tritt A."/>
            <person name="Yoshinaga Y."/>
            <person name="Zwiers L.-H."/>
            <person name="Turgeon B."/>
            <person name="Goodwin S."/>
            <person name="Spatafora J."/>
            <person name="Crous P."/>
            <person name="Grigoriev I."/>
        </authorList>
    </citation>
    <scope>NUCLEOTIDE SEQUENCE</scope>
    <source>
        <strain evidence="2">CBS 125425</strain>
    </source>
</reference>
<proteinExistence type="predicted"/>
<comment type="caution">
    <text evidence="2">The sequence shown here is derived from an EMBL/GenBank/DDBJ whole genome shotgun (WGS) entry which is preliminary data.</text>
</comment>
<accession>A0A9P4QPT7</accession>
<protein>
    <submittedName>
        <fullName evidence="2">Uncharacterized protein</fullName>
    </submittedName>
</protein>
<dbReference type="EMBL" id="ML996250">
    <property type="protein sequence ID" value="KAF2729278.1"/>
    <property type="molecule type" value="Genomic_DNA"/>
</dbReference>
<sequence length="155" mass="17264">MSRSSACSISNKSFQQRFPVALPHSSSSLSGQIWLIVLLHPRNLGSERSHLQMLKVTLIPRIFLSPCPLNAAPLAISARSCIGLRHISQSRKAAQGIENRVTHIKWMVLWRRARPLDLRPDLEMENRRGPTATAAPSQCDMQSPTPLDLSRPARA</sequence>
<organism evidence="2 3">
    <name type="scientific">Polyplosphaeria fusca</name>
    <dbReference type="NCBI Taxonomy" id="682080"/>
    <lineage>
        <taxon>Eukaryota</taxon>
        <taxon>Fungi</taxon>
        <taxon>Dikarya</taxon>
        <taxon>Ascomycota</taxon>
        <taxon>Pezizomycotina</taxon>
        <taxon>Dothideomycetes</taxon>
        <taxon>Pleosporomycetidae</taxon>
        <taxon>Pleosporales</taxon>
        <taxon>Tetraplosphaeriaceae</taxon>
        <taxon>Polyplosphaeria</taxon>
    </lineage>
</organism>
<feature type="region of interest" description="Disordered" evidence="1">
    <location>
        <begin position="121"/>
        <end position="155"/>
    </location>
</feature>
<keyword evidence="3" id="KW-1185">Reference proteome</keyword>
<evidence type="ECO:0000256" key="1">
    <source>
        <dbReference type="SAM" id="MobiDB-lite"/>
    </source>
</evidence>
<name>A0A9P4QPT7_9PLEO</name>
<dbReference type="Proteomes" id="UP000799444">
    <property type="component" value="Unassembled WGS sequence"/>
</dbReference>
<evidence type="ECO:0000313" key="2">
    <source>
        <dbReference type="EMBL" id="KAF2729278.1"/>
    </source>
</evidence>